<dbReference type="InterPro" id="IPR050678">
    <property type="entry name" value="DNA_Partitioning_ATPase"/>
</dbReference>
<dbReference type="InterPro" id="IPR027417">
    <property type="entry name" value="P-loop_NTPase"/>
</dbReference>
<reference evidence="2" key="1">
    <citation type="journal article" date="2014" name="Int. J. Syst. Evol. Microbiol.">
        <title>Complete genome sequence of Corynebacterium casei LMG S-19264T (=DSM 44701T), isolated from a smear-ripened cheese.</title>
        <authorList>
            <consortium name="US DOE Joint Genome Institute (JGI-PGF)"/>
            <person name="Walter F."/>
            <person name="Albersmeier A."/>
            <person name="Kalinowski J."/>
            <person name="Ruckert C."/>
        </authorList>
    </citation>
    <scope>NUCLEOTIDE SEQUENCE</scope>
    <source>
        <strain evidence="2">CGMCC 4.7278</strain>
    </source>
</reference>
<comment type="caution">
    <text evidence="2">The sequence shown here is derived from an EMBL/GenBank/DDBJ whole genome shotgun (WGS) entry which is preliminary data.</text>
</comment>
<sequence>MPTYAFMNLAGSTGKTTTLIATACGLVRRGYKVEVYDFDMQANASTVFGYPYYEGNSIVEVMTGAKTIAETALPARVLKGLDPETGAEVYEEIKNLTIVPTYRKALSEMSVDIPRKPANVNRLRRAMIADLDQRADDELPDVRLIDCGGVASPLHPVAALATTAEDDDRPGASGIITCAKPAGKEVEGVPDLIEELSEYGETYNRSVELLSIVPCIIPVQGGAVSKAEQDERQYHFRVASGYRPMLDDLTDAYGDALIGGVTPPVRRTTHVDHAFTARVPFPHYRPAETRDVVADYDAVVDFQIARGLFPARVQ</sequence>
<proteinExistence type="predicted"/>
<dbReference type="RefSeq" id="WP_188831152.1">
    <property type="nucleotide sequence ID" value="NZ_BMMW01000007.1"/>
</dbReference>
<dbReference type="EMBL" id="BMMW01000007">
    <property type="protein sequence ID" value="GGK68576.1"/>
    <property type="molecule type" value="Genomic_DNA"/>
</dbReference>
<keyword evidence="3" id="KW-1185">Reference proteome</keyword>
<evidence type="ECO:0000259" key="1">
    <source>
        <dbReference type="Pfam" id="PF13614"/>
    </source>
</evidence>
<accession>A0A917QTY4</accession>
<dbReference type="PANTHER" id="PTHR13696:SF99">
    <property type="entry name" value="COBYRINIC ACID AC-DIAMIDE SYNTHASE"/>
    <property type="match status" value="1"/>
</dbReference>
<dbReference type="PANTHER" id="PTHR13696">
    <property type="entry name" value="P-LOOP CONTAINING NUCLEOSIDE TRIPHOSPHATE HYDROLASE"/>
    <property type="match status" value="1"/>
</dbReference>
<dbReference type="InterPro" id="IPR025669">
    <property type="entry name" value="AAA_dom"/>
</dbReference>
<dbReference type="Proteomes" id="UP000612956">
    <property type="component" value="Unassembled WGS sequence"/>
</dbReference>
<organism evidence="2 3">
    <name type="scientific">Nocardia camponoti</name>
    <dbReference type="NCBI Taxonomy" id="1616106"/>
    <lineage>
        <taxon>Bacteria</taxon>
        <taxon>Bacillati</taxon>
        <taxon>Actinomycetota</taxon>
        <taxon>Actinomycetes</taxon>
        <taxon>Mycobacteriales</taxon>
        <taxon>Nocardiaceae</taxon>
        <taxon>Nocardia</taxon>
    </lineage>
</organism>
<protein>
    <recommendedName>
        <fullName evidence="1">AAA domain-containing protein</fullName>
    </recommendedName>
</protein>
<evidence type="ECO:0000313" key="2">
    <source>
        <dbReference type="EMBL" id="GGK68576.1"/>
    </source>
</evidence>
<dbReference type="Gene3D" id="3.40.50.300">
    <property type="entry name" value="P-loop containing nucleotide triphosphate hydrolases"/>
    <property type="match status" value="1"/>
</dbReference>
<dbReference type="AlphaFoldDB" id="A0A917QTY4"/>
<dbReference type="Pfam" id="PF13614">
    <property type="entry name" value="AAA_31"/>
    <property type="match status" value="1"/>
</dbReference>
<dbReference type="SUPFAM" id="SSF52540">
    <property type="entry name" value="P-loop containing nucleoside triphosphate hydrolases"/>
    <property type="match status" value="1"/>
</dbReference>
<evidence type="ECO:0000313" key="3">
    <source>
        <dbReference type="Proteomes" id="UP000612956"/>
    </source>
</evidence>
<feature type="domain" description="AAA" evidence="1">
    <location>
        <begin position="4"/>
        <end position="73"/>
    </location>
</feature>
<name>A0A917QTY4_9NOCA</name>
<gene>
    <name evidence="2" type="ORF">GCM10011591_45870</name>
</gene>
<reference evidence="2" key="2">
    <citation type="submission" date="2020-09" db="EMBL/GenBank/DDBJ databases">
        <authorList>
            <person name="Sun Q."/>
            <person name="Zhou Y."/>
        </authorList>
    </citation>
    <scope>NUCLEOTIDE SEQUENCE</scope>
    <source>
        <strain evidence="2">CGMCC 4.7278</strain>
    </source>
</reference>